<keyword evidence="1" id="KW-1133">Transmembrane helix</keyword>
<keyword evidence="1" id="KW-0812">Transmembrane</keyword>
<dbReference type="Proteomes" id="UP000234525">
    <property type="component" value="Unassembled WGS sequence"/>
</dbReference>
<dbReference type="Proteomes" id="UP000234289">
    <property type="component" value="Unassembled WGS sequence"/>
</dbReference>
<feature type="transmembrane region" description="Helical" evidence="1">
    <location>
        <begin position="114"/>
        <end position="138"/>
    </location>
</feature>
<protein>
    <submittedName>
        <fullName evidence="2">Uncharacterized protein</fullName>
    </submittedName>
</protein>
<evidence type="ECO:0000256" key="1">
    <source>
        <dbReference type="SAM" id="Phobius"/>
    </source>
</evidence>
<gene>
    <name evidence="2" type="ORF">BAUR9175_02253</name>
    <name evidence="3" type="ORF">BAUR920_02025</name>
    <name evidence="4" type="ORF">BAURA86_03742</name>
</gene>
<evidence type="ECO:0000313" key="5">
    <source>
        <dbReference type="Proteomes" id="UP000234289"/>
    </source>
</evidence>
<keyword evidence="7" id="KW-1185">Reference proteome</keyword>
<keyword evidence="1" id="KW-0472">Membrane</keyword>
<reference evidence="2 6" key="2">
    <citation type="submission" date="2017-03" db="EMBL/GenBank/DDBJ databases">
        <authorList>
            <person name="Afonso C.L."/>
            <person name="Miller P.J."/>
            <person name="Scott M.A."/>
            <person name="Spackman E."/>
            <person name="Goraichik I."/>
            <person name="Dimitrov K.M."/>
            <person name="Suarez D.L."/>
            <person name="Swayne D.E."/>
        </authorList>
    </citation>
    <scope>NUCLEOTIDE SEQUENCE [LARGE SCALE GENOMIC DNA]</scope>
    <source>
        <strain evidence="4">8</strain>
        <strain evidence="6">8(6)</strain>
        <strain evidence="2">ATCC 9175</strain>
        <strain evidence="3">CNRZ 920</strain>
    </source>
</reference>
<feature type="transmembrane region" description="Helical" evidence="1">
    <location>
        <begin position="173"/>
        <end position="193"/>
    </location>
</feature>
<reference evidence="5 7" key="1">
    <citation type="submission" date="2017-03" db="EMBL/GenBank/DDBJ databases">
        <authorList>
            <person name="Monnet C."/>
        </authorList>
    </citation>
    <scope>NUCLEOTIDE SEQUENCE [LARGE SCALE GENOMIC DNA]</scope>
    <source>
        <strain evidence="7">ATCC 9175</strain>
        <strain evidence="5">CNRZ 920</strain>
    </source>
</reference>
<feature type="transmembrane region" description="Helical" evidence="1">
    <location>
        <begin position="150"/>
        <end position="167"/>
    </location>
</feature>
<evidence type="ECO:0000313" key="3">
    <source>
        <dbReference type="EMBL" id="SMX85778.1"/>
    </source>
</evidence>
<evidence type="ECO:0000313" key="7">
    <source>
        <dbReference type="Proteomes" id="UP000234525"/>
    </source>
</evidence>
<dbReference type="Proteomes" id="UP000234300">
    <property type="component" value="Unassembled WGS sequence"/>
</dbReference>
<evidence type="ECO:0000313" key="2">
    <source>
        <dbReference type="EMBL" id="SMX84623.1"/>
    </source>
</evidence>
<accession>A0A2H1JB48</accession>
<dbReference type="EMBL" id="FXZB01000014">
    <property type="protein sequence ID" value="SMX84623.1"/>
    <property type="molecule type" value="Genomic_DNA"/>
</dbReference>
<organism evidence="2 7">
    <name type="scientific">Brevibacterium aurantiacum</name>
    <dbReference type="NCBI Taxonomy" id="273384"/>
    <lineage>
        <taxon>Bacteria</taxon>
        <taxon>Bacillati</taxon>
        <taxon>Actinomycetota</taxon>
        <taxon>Actinomycetes</taxon>
        <taxon>Micrococcales</taxon>
        <taxon>Brevibacteriaceae</taxon>
        <taxon>Brevibacterium</taxon>
    </lineage>
</organism>
<dbReference type="EMBL" id="FXZI01000021">
    <property type="protein sequence ID" value="SMY04584.1"/>
    <property type="molecule type" value="Genomic_DNA"/>
</dbReference>
<feature type="transmembrane region" description="Helical" evidence="1">
    <location>
        <begin position="69"/>
        <end position="90"/>
    </location>
</feature>
<dbReference type="EMBL" id="FXZG01000011">
    <property type="protein sequence ID" value="SMX85778.1"/>
    <property type="molecule type" value="Genomic_DNA"/>
</dbReference>
<evidence type="ECO:0000313" key="4">
    <source>
        <dbReference type="EMBL" id="SMY04584.1"/>
    </source>
</evidence>
<name>A0A2H1JB48_BREAU</name>
<evidence type="ECO:0000313" key="6">
    <source>
        <dbReference type="Proteomes" id="UP000234300"/>
    </source>
</evidence>
<dbReference type="AlphaFoldDB" id="A0A2H1JB48"/>
<proteinExistence type="predicted"/>
<sequence length="203" mass="22664">MSCRLQFKNCHAETLNDEPLAGNELRFADPLSTARLATTVSIMESQSYYQNKHNTQAQHPPPAPLALRWLVVGVVASIILLIALPIVMMIDQAGLRAAIEEDTGGSLDPEWKDWVLVATIVYAVVLHLVDVALLLWLVPKVLRGRNWARITLTVYLIVATYFSLYSATQGAMFLWAVIPTDILHVLMIGLLWIPSSVRRYFGP</sequence>